<dbReference type="Proteomes" id="UP000694044">
    <property type="component" value="Unassembled WGS sequence"/>
</dbReference>
<feature type="chain" id="PRO_5035897181" description="RxLR effector protein" evidence="1">
    <location>
        <begin position="27"/>
        <end position="90"/>
    </location>
</feature>
<dbReference type="OrthoDB" id="101982at2759"/>
<proteinExistence type="predicted"/>
<reference evidence="2" key="1">
    <citation type="submission" date="2021-02" db="EMBL/GenBank/DDBJ databases">
        <authorList>
            <person name="Palmer J.M."/>
        </authorList>
    </citation>
    <scope>NUCLEOTIDE SEQUENCE</scope>
    <source>
        <strain evidence="2">SCRP734</strain>
    </source>
</reference>
<accession>A0A8T1W8Q8</accession>
<organism evidence="2 3">
    <name type="scientific">Phytophthora pseudosyringae</name>
    <dbReference type="NCBI Taxonomy" id="221518"/>
    <lineage>
        <taxon>Eukaryota</taxon>
        <taxon>Sar</taxon>
        <taxon>Stramenopiles</taxon>
        <taxon>Oomycota</taxon>
        <taxon>Peronosporomycetes</taxon>
        <taxon>Peronosporales</taxon>
        <taxon>Peronosporaceae</taxon>
        <taxon>Phytophthora</taxon>
    </lineage>
</organism>
<sequence>MTVLSSVVKVFALLALVALDATCADSNPTRHVRVEHSGDNGASPPAIARELQVKFGWLAMVKANLRYQPTGDKLLEYLRQIKEKLQRADG</sequence>
<feature type="signal peptide" evidence="1">
    <location>
        <begin position="1"/>
        <end position="26"/>
    </location>
</feature>
<comment type="caution">
    <text evidence="2">The sequence shown here is derived from an EMBL/GenBank/DDBJ whole genome shotgun (WGS) entry which is preliminary data.</text>
</comment>
<evidence type="ECO:0000313" key="2">
    <source>
        <dbReference type="EMBL" id="KAG7388604.1"/>
    </source>
</evidence>
<name>A0A8T1W8Q8_9STRA</name>
<keyword evidence="3" id="KW-1185">Reference proteome</keyword>
<evidence type="ECO:0000256" key="1">
    <source>
        <dbReference type="SAM" id="SignalP"/>
    </source>
</evidence>
<gene>
    <name evidence="2" type="ORF">PHYPSEUDO_012095</name>
</gene>
<evidence type="ECO:0000313" key="3">
    <source>
        <dbReference type="Proteomes" id="UP000694044"/>
    </source>
</evidence>
<dbReference type="EMBL" id="JAGDFM010000057">
    <property type="protein sequence ID" value="KAG7388604.1"/>
    <property type="molecule type" value="Genomic_DNA"/>
</dbReference>
<protein>
    <recommendedName>
        <fullName evidence="4">RxLR effector protein</fullName>
    </recommendedName>
</protein>
<evidence type="ECO:0008006" key="4">
    <source>
        <dbReference type="Google" id="ProtNLM"/>
    </source>
</evidence>
<keyword evidence="1" id="KW-0732">Signal</keyword>
<dbReference type="AlphaFoldDB" id="A0A8T1W8Q8"/>